<sequence length="64" mass="7765">MRKYVIIRMNNYLGETPLGGLVITEVEKIRTRLLKEFEQKLDRTLTKKEYEFIDWMVRQQVSES</sequence>
<proteinExistence type="predicted"/>
<evidence type="ECO:0000313" key="1">
    <source>
        <dbReference type="EMBL" id="SFE34244.1"/>
    </source>
</evidence>
<accession>A0A1I1ZR31</accession>
<dbReference type="AlphaFoldDB" id="A0A1I1ZR31"/>
<dbReference type="EMBL" id="FOMR01000013">
    <property type="protein sequence ID" value="SFE34244.1"/>
    <property type="molecule type" value="Genomic_DNA"/>
</dbReference>
<name>A0A1I1ZR31_9BACI</name>
<organism evidence="1 2">
    <name type="scientific">Lentibacillus persicus</name>
    <dbReference type="NCBI Taxonomy" id="640948"/>
    <lineage>
        <taxon>Bacteria</taxon>
        <taxon>Bacillati</taxon>
        <taxon>Bacillota</taxon>
        <taxon>Bacilli</taxon>
        <taxon>Bacillales</taxon>
        <taxon>Bacillaceae</taxon>
        <taxon>Lentibacillus</taxon>
    </lineage>
</organism>
<keyword evidence="2" id="KW-1185">Reference proteome</keyword>
<evidence type="ECO:0000313" key="2">
    <source>
        <dbReference type="Proteomes" id="UP000199474"/>
    </source>
</evidence>
<protein>
    <submittedName>
        <fullName evidence="1">Uncharacterized protein</fullName>
    </submittedName>
</protein>
<dbReference type="Proteomes" id="UP000199474">
    <property type="component" value="Unassembled WGS sequence"/>
</dbReference>
<gene>
    <name evidence="1" type="ORF">SAMN05216238_11338</name>
</gene>
<reference evidence="2" key="1">
    <citation type="submission" date="2016-10" db="EMBL/GenBank/DDBJ databases">
        <authorList>
            <person name="Varghese N."/>
            <person name="Submissions S."/>
        </authorList>
    </citation>
    <scope>NUCLEOTIDE SEQUENCE [LARGE SCALE GENOMIC DNA]</scope>
    <source>
        <strain evidence="2">DSM 22530</strain>
    </source>
</reference>